<dbReference type="EMBL" id="JBHSPT010000008">
    <property type="protein sequence ID" value="MFC6054480.1"/>
    <property type="molecule type" value="Genomic_DNA"/>
</dbReference>
<keyword evidence="1" id="KW-0472">Membrane</keyword>
<evidence type="ECO:0000313" key="3">
    <source>
        <dbReference type="Proteomes" id="UP001596242"/>
    </source>
</evidence>
<keyword evidence="1" id="KW-0812">Transmembrane</keyword>
<gene>
    <name evidence="2" type="ORF">ACFP50_03080</name>
</gene>
<protein>
    <submittedName>
        <fullName evidence="2">Daptide-type RiPP</fullName>
    </submittedName>
</protein>
<accession>A0ABW1LS81</accession>
<dbReference type="RefSeq" id="WP_386392997.1">
    <property type="nucleotide sequence ID" value="NZ_JBHSPT010000008.1"/>
</dbReference>
<sequence>MDNNSMVELEMQELAGTELEMQELEAVQAPGWATSVGVSVGISIVSIAYSLT</sequence>
<evidence type="ECO:0000313" key="2">
    <source>
        <dbReference type="EMBL" id="MFC6054480.1"/>
    </source>
</evidence>
<keyword evidence="1" id="KW-1133">Transmembrane helix</keyword>
<organism evidence="2 3">
    <name type="scientific">Streptomyces pratens</name>
    <dbReference type="NCBI Taxonomy" id="887456"/>
    <lineage>
        <taxon>Bacteria</taxon>
        <taxon>Bacillati</taxon>
        <taxon>Actinomycetota</taxon>
        <taxon>Actinomycetes</taxon>
        <taxon>Kitasatosporales</taxon>
        <taxon>Streptomycetaceae</taxon>
        <taxon>Streptomyces</taxon>
    </lineage>
</organism>
<dbReference type="Proteomes" id="UP001596242">
    <property type="component" value="Unassembled WGS sequence"/>
</dbReference>
<dbReference type="NCBIfam" id="NF041808">
    <property type="entry name" value="daptide_123"/>
    <property type="match status" value="1"/>
</dbReference>
<comment type="caution">
    <text evidence="2">The sequence shown here is derived from an EMBL/GenBank/DDBJ whole genome shotgun (WGS) entry which is preliminary data.</text>
</comment>
<reference evidence="3" key="1">
    <citation type="journal article" date="2019" name="Int. J. Syst. Evol. Microbiol.">
        <title>The Global Catalogue of Microorganisms (GCM) 10K type strain sequencing project: providing services to taxonomists for standard genome sequencing and annotation.</title>
        <authorList>
            <consortium name="The Broad Institute Genomics Platform"/>
            <consortium name="The Broad Institute Genome Sequencing Center for Infectious Disease"/>
            <person name="Wu L."/>
            <person name="Ma J."/>
        </authorList>
    </citation>
    <scope>NUCLEOTIDE SEQUENCE [LARGE SCALE GENOMIC DNA]</scope>
    <source>
        <strain evidence="3">JCM 12763</strain>
    </source>
</reference>
<keyword evidence="3" id="KW-1185">Reference proteome</keyword>
<name>A0ABW1LS81_9ACTN</name>
<feature type="transmembrane region" description="Helical" evidence="1">
    <location>
        <begin position="31"/>
        <end position="51"/>
    </location>
</feature>
<evidence type="ECO:0000256" key="1">
    <source>
        <dbReference type="SAM" id="Phobius"/>
    </source>
</evidence>
<proteinExistence type="predicted"/>